<evidence type="ECO:0000256" key="1">
    <source>
        <dbReference type="ARBA" id="ARBA00004651"/>
    </source>
</evidence>
<dbReference type="Proteomes" id="UP000182278">
    <property type="component" value="Unassembled WGS sequence"/>
</dbReference>
<comment type="subcellular location">
    <subcellularLocation>
        <location evidence="1">Cell membrane</location>
        <topology evidence="1">Multi-pass membrane protein</topology>
    </subcellularLocation>
</comment>
<dbReference type="GO" id="GO:0005886">
    <property type="term" value="C:plasma membrane"/>
    <property type="evidence" value="ECO:0007669"/>
    <property type="project" value="UniProtKB-SubCell"/>
</dbReference>
<keyword evidence="6 7" id="KW-0472">Membrane</keyword>
<evidence type="ECO:0000256" key="7">
    <source>
        <dbReference type="SAM" id="Phobius"/>
    </source>
</evidence>
<comment type="caution">
    <text evidence="8">The sequence shown here is derived from an EMBL/GenBank/DDBJ whole genome shotgun (WGS) entry which is preliminary data.</text>
</comment>
<dbReference type="Pfam" id="PF00420">
    <property type="entry name" value="Oxidored_q2"/>
    <property type="match status" value="1"/>
</dbReference>
<dbReference type="InterPro" id="IPR050601">
    <property type="entry name" value="CPA3_antiporter_subunitC"/>
</dbReference>
<dbReference type="Gene3D" id="1.10.287.3510">
    <property type="match status" value="1"/>
</dbReference>
<dbReference type="EMBL" id="MNUO01000037">
    <property type="protein sequence ID" value="OIN97734.1"/>
    <property type="molecule type" value="Genomic_DNA"/>
</dbReference>
<dbReference type="PANTHER" id="PTHR34583:SF2">
    <property type="entry name" value="ANTIPORTER SUBUNIT MNHC2-RELATED"/>
    <property type="match status" value="1"/>
</dbReference>
<dbReference type="PANTHER" id="PTHR34583">
    <property type="entry name" value="ANTIPORTER SUBUNIT MNHC2-RELATED"/>
    <property type="match status" value="1"/>
</dbReference>
<evidence type="ECO:0000256" key="4">
    <source>
        <dbReference type="ARBA" id="ARBA00022692"/>
    </source>
</evidence>
<evidence type="ECO:0000313" key="9">
    <source>
        <dbReference type="Proteomes" id="UP000182278"/>
    </source>
</evidence>
<evidence type="ECO:0000256" key="5">
    <source>
        <dbReference type="ARBA" id="ARBA00022989"/>
    </source>
</evidence>
<feature type="transmembrane region" description="Helical" evidence="7">
    <location>
        <begin position="27"/>
        <end position="47"/>
    </location>
</feature>
<sequence length="116" mass="12885">MLIYVLCIILFAIGLYGIVVKKNLVKIIISFGILDYSVNLFFILLGYKRDGIAPIMMKGQDKAQFVAQAVDPLPQALVLTSIVIGLGITILMVAIAIRLYDKYGTFDVMKMRKLKG</sequence>
<keyword evidence="4 7" id="KW-0812">Transmembrane</keyword>
<dbReference type="AlphaFoldDB" id="A0A1J4SI54"/>
<protein>
    <submittedName>
        <fullName evidence="8">Cation:proton antiporter</fullName>
    </submittedName>
</protein>
<evidence type="ECO:0000256" key="2">
    <source>
        <dbReference type="ARBA" id="ARBA00010388"/>
    </source>
</evidence>
<name>A0A1J4SI54_9BACT</name>
<evidence type="ECO:0000313" key="8">
    <source>
        <dbReference type="EMBL" id="OIN97734.1"/>
    </source>
</evidence>
<evidence type="ECO:0000256" key="6">
    <source>
        <dbReference type="ARBA" id="ARBA00023136"/>
    </source>
</evidence>
<dbReference type="InterPro" id="IPR039428">
    <property type="entry name" value="NUOK/Mnh_C1-like"/>
</dbReference>
<feature type="transmembrane region" description="Helical" evidence="7">
    <location>
        <begin position="76"/>
        <end position="100"/>
    </location>
</feature>
<gene>
    <name evidence="8" type="ORF">AUJ66_02375</name>
</gene>
<reference evidence="8 9" key="1">
    <citation type="journal article" date="2016" name="Environ. Microbiol.">
        <title>Genomic resolution of a cold subsurface aquifer community provides metabolic insights for novel microbes adapted to high CO concentrations.</title>
        <authorList>
            <person name="Probst A.J."/>
            <person name="Castelle C.J."/>
            <person name="Singh A."/>
            <person name="Brown C.T."/>
            <person name="Anantharaman K."/>
            <person name="Sharon I."/>
            <person name="Hug L.A."/>
            <person name="Burstein D."/>
            <person name="Emerson J.B."/>
            <person name="Thomas B.C."/>
            <person name="Banfield J.F."/>
        </authorList>
    </citation>
    <scope>NUCLEOTIDE SEQUENCE [LARGE SCALE GENOMIC DNA]</scope>
    <source>
        <strain evidence="8">CG1_02_38_46</strain>
    </source>
</reference>
<keyword evidence="5 7" id="KW-1133">Transmembrane helix</keyword>
<accession>A0A1J4SI54</accession>
<keyword evidence="3" id="KW-1003">Cell membrane</keyword>
<comment type="similarity">
    <text evidence="2">Belongs to the CPA3 antiporters (TC 2.A.63) subunit C family.</text>
</comment>
<proteinExistence type="inferred from homology"/>
<organism evidence="8 9">
    <name type="scientific">Candidatus Desantisbacteria bacterium CG1_02_38_46</name>
    <dbReference type="NCBI Taxonomy" id="1817893"/>
    <lineage>
        <taxon>Bacteria</taxon>
        <taxon>Candidatus Desantisiibacteriota</taxon>
    </lineage>
</organism>
<evidence type="ECO:0000256" key="3">
    <source>
        <dbReference type="ARBA" id="ARBA00022475"/>
    </source>
</evidence>
<dbReference type="STRING" id="1817893.AUJ66_02375"/>